<dbReference type="InterPro" id="IPR013766">
    <property type="entry name" value="Thioredoxin_domain"/>
</dbReference>
<gene>
    <name evidence="2" type="ORF">COT80_00940</name>
</gene>
<dbReference type="SUPFAM" id="SSF52833">
    <property type="entry name" value="Thioredoxin-like"/>
    <property type="match status" value="1"/>
</dbReference>
<dbReference type="Gene3D" id="3.40.30.10">
    <property type="entry name" value="Glutaredoxin"/>
    <property type="match status" value="1"/>
</dbReference>
<dbReference type="Pfam" id="PF17991">
    <property type="entry name" value="Thioredoxin_10"/>
    <property type="match status" value="1"/>
</dbReference>
<dbReference type="Gene3D" id="2.60.120.260">
    <property type="entry name" value="Galactose-binding domain-like"/>
    <property type="match status" value="1"/>
</dbReference>
<feature type="domain" description="Thioredoxin" evidence="1">
    <location>
        <begin position="48"/>
        <end position="196"/>
    </location>
</feature>
<evidence type="ECO:0000313" key="2">
    <source>
        <dbReference type="EMBL" id="PIS06487.1"/>
    </source>
</evidence>
<dbReference type="PROSITE" id="PS51352">
    <property type="entry name" value="THIOREDOXIN_2"/>
    <property type="match status" value="1"/>
</dbReference>
<dbReference type="InterPro" id="IPR050553">
    <property type="entry name" value="Thioredoxin_ResA/DsbE_sf"/>
</dbReference>
<dbReference type="GO" id="GO:0016491">
    <property type="term" value="F:oxidoreductase activity"/>
    <property type="evidence" value="ECO:0007669"/>
    <property type="project" value="InterPro"/>
</dbReference>
<protein>
    <submittedName>
        <fullName evidence="2">Thiol-disulfide isomerase</fullName>
    </submittedName>
</protein>
<dbReference type="PANTHER" id="PTHR42852">
    <property type="entry name" value="THIOL:DISULFIDE INTERCHANGE PROTEIN DSBE"/>
    <property type="match status" value="1"/>
</dbReference>
<comment type="caution">
    <text evidence="2">The sequence shown here is derived from an EMBL/GenBank/DDBJ whole genome shotgun (WGS) entry which is preliminary data.</text>
</comment>
<dbReference type="InterPro" id="IPR036249">
    <property type="entry name" value="Thioredoxin-like_sf"/>
</dbReference>
<dbReference type="AlphaFoldDB" id="A0A2H0W5D3"/>
<proteinExistence type="predicted"/>
<accession>A0A2H0W5D3</accession>
<evidence type="ECO:0000259" key="1">
    <source>
        <dbReference type="PROSITE" id="PS51352"/>
    </source>
</evidence>
<name>A0A2H0W5D3_9BACT</name>
<dbReference type="InterPro" id="IPR013740">
    <property type="entry name" value="Redoxin"/>
</dbReference>
<dbReference type="Proteomes" id="UP000229056">
    <property type="component" value="Unassembled WGS sequence"/>
</dbReference>
<dbReference type="Pfam" id="PF08534">
    <property type="entry name" value="Redoxin"/>
    <property type="match status" value="1"/>
</dbReference>
<sequence length="358" mass="40582">MNNKYRNIILALFLIAIAGSIVYLQSRKSFRFSGNNTESTGVAISKEAKAKKYKPAQEISTPDGFVNTDSISIGELIGKKVILVDFWTYSCINCQRTTPYLNAWYEKYHDQGLEIIGLHTPEFEFEKDYNNVKAAVEKFGIKFPVVLDNDYSTWAAYRNQYWPRKYLIDIDGYIVYDHIGEGAYDETEAKIQEALREREAILGMQDEIKGGIVTPDNVMTTDARSPQSPEIYFGSDRNNYLGSGIKNISGTQKMSTPDKPKTNVLYLGGTWSFSEEFAENKSNNASIKFRYQGKNVYFVAGSETGSKIKIYKDGNLVGEQEVRDHTLYHLIEDTAYGEHTLEIIIESPGLRAYTFTFG</sequence>
<dbReference type="GO" id="GO:0016853">
    <property type="term" value="F:isomerase activity"/>
    <property type="evidence" value="ECO:0007669"/>
    <property type="project" value="UniProtKB-KW"/>
</dbReference>
<evidence type="ECO:0000313" key="3">
    <source>
        <dbReference type="Proteomes" id="UP000229056"/>
    </source>
</evidence>
<keyword evidence="2" id="KW-0413">Isomerase</keyword>
<dbReference type="InterPro" id="IPR041017">
    <property type="entry name" value="Thioredoxin_10"/>
</dbReference>
<dbReference type="EMBL" id="PEZY01000004">
    <property type="protein sequence ID" value="PIS06487.1"/>
    <property type="molecule type" value="Genomic_DNA"/>
</dbReference>
<organism evidence="2 3">
    <name type="scientific">Candidatus Buchananbacteria bacterium CG10_big_fil_rev_8_21_14_0_10_33_19</name>
    <dbReference type="NCBI Taxonomy" id="1974525"/>
    <lineage>
        <taxon>Bacteria</taxon>
        <taxon>Candidatus Buchananiibacteriota</taxon>
    </lineage>
</organism>
<reference evidence="3" key="1">
    <citation type="submission" date="2017-09" db="EMBL/GenBank/DDBJ databases">
        <title>Depth-based differentiation of microbial function through sediment-hosted aquifers and enrichment of novel symbionts in the deep terrestrial subsurface.</title>
        <authorList>
            <person name="Probst A.J."/>
            <person name="Ladd B."/>
            <person name="Jarett J.K."/>
            <person name="Geller-Mcgrath D.E."/>
            <person name="Sieber C.M.K."/>
            <person name="Emerson J.B."/>
            <person name="Anantharaman K."/>
            <person name="Thomas B.C."/>
            <person name="Malmstrom R."/>
            <person name="Stieglmeier M."/>
            <person name="Klingl A."/>
            <person name="Woyke T."/>
            <person name="Ryan C.M."/>
            <person name="Banfield J.F."/>
        </authorList>
    </citation>
    <scope>NUCLEOTIDE SEQUENCE [LARGE SCALE GENOMIC DNA]</scope>
</reference>
<dbReference type="PANTHER" id="PTHR42852:SF13">
    <property type="entry name" value="PROTEIN DIPZ"/>
    <property type="match status" value="1"/>
</dbReference>